<keyword evidence="2" id="KW-1185">Reference proteome</keyword>
<proteinExistence type="predicted"/>
<organism evidence="1 2">
    <name type="scientific">Ambrosia artemisiifolia</name>
    <name type="common">Common ragweed</name>
    <dbReference type="NCBI Taxonomy" id="4212"/>
    <lineage>
        <taxon>Eukaryota</taxon>
        <taxon>Viridiplantae</taxon>
        <taxon>Streptophyta</taxon>
        <taxon>Embryophyta</taxon>
        <taxon>Tracheophyta</taxon>
        <taxon>Spermatophyta</taxon>
        <taxon>Magnoliopsida</taxon>
        <taxon>eudicotyledons</taxon>
        <taxon>Gunneridae</taxon>
        <taxon>Pentapetalae</taxon>
        <taxon>asterids</taxon>
        <taxon>campanulids</taxon>
        <taxon>Asterales</taxon>
        <taxon>Asteraceae</taxon>
        <taxon>Asteroideae</taxon>
        <taxon>Heliantheae alliance</taxon>
        <taxon>Heliantheae</taxon>
        <taxon>Ambrosia</taxon>
    </lineage>
</organism>
<comment type="caution">
    <text evidence="1">The sequence shown here is derived from an EMBL/GenBank/DDBJ whole genome shotgun (WGS) entry which is preliminary data.</text>
</comment>
<dbReference type="AlphaFoldDB" id="A0AAD5D3N1"/>
<dbReference type="PANTHER" id="PTHR36042:SF1">
    <property type="entry name" value="OS05G0490900 PROTEIN"/>
    <property type="match status" value="1"/>
</dbReference>
<evidence type="ECO:0000313" key="1">
    <source>
        <dbReference type="EMBL" id="KAI7753638.1"/>
    </source>
</evidence>
<feature type="non-terminal residue" evidence="1">
    <location>
        <position position="1"/>
    </location>
</feature>
<accession>A0AAD5D3N1</accession>
<gene>
    <name evidence="1" type="ORF">M8C21_010156</name>
</gene>
<feature type="non-terminal residue" evidence="1">
    <location>
        <position position="190"/>
    </location>
</feature>
<dbReference type="Proteomes" id="UP001206925">
    <property type="component" value="Unassembled WGS sequence"/>
</dbReference>
<protein>
    <submittedName>
        <fullName evidence="1">Uncharacterized protein</fullName>
    </submittedName>
</protein>
<dbReference type="PANTHER" id="PTHR36042">
    <property type="entry name" value="OS05G0490900 PROTEIN"/>
    <property type="match status" value="1"/>
</dbReference>
<dbReference type="EMBL" id="JAMZMK010005361">
    <property type="protein sequence ID" value="KAI7753638.1"/>
    <property type="molecule type" value="Genomic_DNA"/>
</dbReference>
<reference evidence="1" key="1">
    <citation type="submission" date="2022-06" db="EMBL/GenBank/DDBJ databases">
        <title>Uncovering the hologenomic basis of an extraordinary plant invasion.</title>
        <authorList>
            <person name="Bieker V.C."/>
            <person name="Martin M.D."/>
            <person name="Gilbert T."/>
            <person name="Hodgins K."/>
            <person name="Battlay P."/>
            <person name="Petersen B."/>
            <person name="Wilson J."/>
        </authorList>
    </citation>
    <scope>NUCLEOTIDE SEQUENCE</scope>
    <source>
        <strain evidence="1">AA19_3_7</strain>
        <tissue evidence="1">Leaf</tissue>
    </source>
</reference>
<sequence length="190" mass="21235">WEGRWNNGMSNSVTIAFCASVRGMAIGKTIATEKSDRATVEQDSMVLFKMLNRGIFHDINGCISTGKEDWIGTQNVVHVDGGLIELYRSKHVPEDQRMIVRRVLVRMAETGSLIGKHILEKTTNTIVIGSMFEYVNQRPVFGLLNSDSIFYAPVLGFFAFTGVPTAALPYILLFIIGKICCVMWEYGQCM</sequence>
<name>A0AAD5D3N1_AMBAR</name>
<evidence type="ECO:0000313" key="2">
    <source>
        <dbReference type="Proteomes" id="UP001206925"/>
    </source>
</evidence>